<feature type="domain" description="SnoaL-like" evidence="1">
    <location>
        <begin position="14"/>
        <end position="120"/>
    </location>
</feature>
<dbReference type="InterPro" id="IPR032710">
    <property type="entry name" value="NTF2-like_dom_sf"/>
</dbReference>
<dbReference type="RefSeq" id="WP_168912163.1">
    <property type="nucleotide sequence ID" value="NZ_JABACI010000002.1"/>
</dbReference>
<dbReference type="Proteomes" id="UP001429745">
    <property type="component" value="Unassembled WGS sequence"/>
</dbReference>
<sequence>MATTTHDDTEQLVRRYFGIVADLGSSVADLDSVAAPDAVFRELPNPISPGGATRDLEATRAGFAAGKARLTAQRIDIEEILVMADRAVVRSRWEGEIGTTRIVAHMAGFVRVRDGLIVEHITYDCYEPFSL</sequence>
<evidence type="ECO:0000259" key="1">
    <source>
        <dbReference type="Pfam" id="PF12680"/>
    </source>
</evidence>
<dbReference type="Gene3D" id="3.10.450.50">
    <property type="match status" value="1"/>
</dbReference>
<comment type="caution">
    <text evidence="2">The sequence shown here is derived from an EMBL/GenBank/DDBJ whole genome shotgun (WGS) entry which is preliminary data.</text>
</comment>
<accession>A0ABX1KAI8</accession>
<dbReference type="InterPro" id="IPR037401">
    <property type="entry name" value="SnoaL-like"/>
</dbReference>
<proteinExistence type="predicted"/>
<gene>
    <name evidence="2" type="ORF">HF576_07290</name>
</gene>
<keyword evidence="3" id="KW-1185">Reference proteome</keyword>
<protein>
    <submittedName>
        <fullName evidence="2">Nuclear transport factor 2 family protein</fullName>
    </submittedName>
</protein>
<evidence type="ECO:0000313" key="3">
    <source>
        <dbReference type="Proteomes" id="UP001429745"/>
    </source>
</evidence>
<organism evidence="2 3">
    <name type="scientific">Microbacterium salsuginis</name>
    <dbReference type="NCBI Taxonomy" id="2722803"/>
    <lineage>
        <taxon>Bacteria</taxon>
        <taxon>Bacillati</taxon>
        <taxon>Actinomycetota</taxon>
        <taxon>Actinomycetes</taxon>
        <taxon>Micrococcales</taxon>
        <taxon>Microbacteriaceae</taxon>
        <taxon>Microbacterium</taxon>
    </lineage>
</organism>
<name>A0ABX1KAI8_9MICO</name>
<dbReference type="EMBL" id="JABACI010000002">
    <property type="protein sequence ID" value="NLP83645.1"/>
    <property type="molecule type" value="Genomic_DNA"/>
</dbReference>
<reference evidence="2 3" key="1">
    <citation type="submission" date="2020-04" db="EMBL/GenBank/DDBJ databases">
        <title>CFH 90308 Microbacterium sp.</title>
        <authorList>
            <person name="Nie G."/>
            <person name="Ming H."/>
            <person name="Xia T."/>
        </authorList>
    </citation>
    <scope>NUCLEOTIDE SEQUENCE [LARGE SCALE GENOMIC DNA]</scope>
    <source>
        <strain evidence="2 3">CFH 90308</strain>
    </source>
</reference>
<dbReference type="SUPFAM" id="SSF54427">
    <property type="entry name" value="NTF2-like"/>
    <property type="match status" value="1"/>
</dbReference>
<dbReference type="Pfam" id="PF12680">
    <property type="entry name" value="SnoaL_2"/>
    <property type="match status" value="1"/>
</dbReference>
<evidence type="ECO:0000313" key="2">
    <source>
        <dbReference type="EMBL" id="NLP83645.1"/>
    </source>
</evidence>